<dbReference type="STRING" id="318479.A0A0N4U5I1"/>
<gene>
    <name evidence="1" type="ORF">DME_LOCUS6467</name>
</gene>
<organism evidence="2 4">
    <name type="scientific">Dracunculus medinensis</name>
    <name type="common">Guinea worm</name>
    <dbReference type="NCBI Taxonomy" id="318479"/>
    <lineage>
        <taxon>Eukaryota</taxon>
        <taxon>Metazoa</taxon>
        <taxon>Ecdysozoa</taxon>
        <taxon>Nematoda</taxon>
        <taxon>Chromadorea</taxon>
        <taxon>Rhabditida</taxon>
        <taxon>Spirurina</taxon>
        <taxon>Dracunculoidea</taxon>
        <taxon>Dracunculidae</taxon>
        <taxon>Dracunculus</taxon>
    </lineage>
</organism>
<evidence type="ECO:0000313" key="1">
    <source>
        <dbReference type="EMBL" id="VDN56494.1"/>
    </source>
</evidence>
<accession>A0A0N4U5I1</accession>
<reference evidence="4" key="1">
    <citation type="submission" date="2017-02" db="UniProtKB">
        <authorList>
            <consortium name="WormBaseParasite"/>
        </authorList>
    </citation>
    <scope>IDENTIFICATION</scope>
</reference>
<reference evidence="1 3" key="2">
    <citation type="submission" date="2018-11" db="EMBL/GenBank/DDBJ databases">
        <authorList>
            <consortium name="Pathogen Informatics"/>
        </authorList>
    </citation>
    <scope>NUCLEOTIDE SEQUENCE [LARGE SCALE GENOMIC DNA]</scope>
</reference>
<dbReference type="Proteomes" id="UP000038040">
    <property type="component" value="Unplaced"/>
</dbReference>
<evidence type="ECO:0000313" key="4">
    <source>
        <dbReference type="WBParaSite" id="DME_0000210701-mRNA-1"/>
    </source>
</evidence>
<dbReference type="AlphaFoldDB" id="A0A0N4U5I1"/>
<name>A0A0N4U5I1_DRAME</name>
<keyword evidence="3" id="KW-1185">Reference proteome</keyword>
<dbReference type="OrthoDB" id="5867484at2759"/>
<dbReference type="WBParaSite" id="DME_0000210701-mRNA-1">
    <property type="protein sequence ID" value="DME_0000210701-mRNA-1"/>
    <property type="gene ID" value="DME_0000210701"/>
</dbReference>
<evidence type="ECO:0000313" key="3">
    <source>
        <dbReference type="Proteomes" id="UP000274756"/>
    </source>
</evidence>
<sequence>MDVASQAIIIHTLSKYRVDIACLSEVRLPHFGFRVIINPGSDQRYWLYHYGASNNSERNVKFDKAHSALSGNRVYTPILSVDDLDKDKFCVGLQLLTKSVPKHIITIEGDWNAHVGYDAVTMNSAKLNQEAPFVASNVTDAFAEPYA</sequence>
<dbReference type="Proteomes" id="UP000274756">
    <property type="component" value="Unassembled WGS sequence"/>
</dbReference>
<protein>
    <submittedName>
        <fullName evidence="4">Endo/exonuclease/phosphatase domain-containing protein</fullName>
    </submittedName>
</protein>
<dbReference type="EMBL" id="UYYG01001156">
    <property type="protein sequence ID" value="VDN56494.1"/>
    <property type="molecule type" value="Genomic_DNA"/>
</dbReference>
<proteinExistence type="predicted"/>
<evidence type="ECO:0000313" key="2">
    <source>
        <dbReference type="Proteomes" id="UP000038040"/>
    </source>
</evidence>